<reference evidence="1" key="1">
    <citation type="submission" date="2020-04" db="EMBL/GenBank/DDBJ databases">
        <authorList>
            <person name="Zhang T."/>
        </authorList>
    </citation>
    <scope>NUCLEOTIDE SEQUENCE</scope>
    <source>
        <strain evidence="1">HKST-UBA13</strain>
    </source>
</reference>
<proteinExistence type="predicted"/>
<dbReference type="EMBL" id="JAGQLJ010000003">
    <property type="protein sequence ID" value="MCA9380669.1"/>
    <property type="molecule type" value="Genomic_DNA"/>
</dbReference>
<protein>
    <submittedName>
        <fullName evidence="1">Uncharacterized protein</fullName>
    </submittedName>
</protein>
<dbReference type="Proteomes" id="UP000775877">
    <property type="component" value="Unassembled WGS sequence"/>
</dbReference>
<comment type="caution">
    <text evidence="1">The sequence shown here is derived from an EMBL/GenBank/DDBJ whole genome shotgun (WGS) entry which is preliminary data.</text>
</comment>
<reference evidence="1" key="2">
    <citation type="journal article" date="2021" name="Microbiome">
        <title>Successional dynamics and alternative stable states in a saline activated sludge microbial community over 9 years.</title>
        <authorList>
            <person name="Wang Y."/>
            <person name="Ye J."/>
            <person name="Ju F."/>
            <person name="Liu L."/>
            <person name="Boyd J.A."/>
            <person name="Deng Y."/>
            <person name="Parks D.H."/>
            <person name="Jiang X."/>
            <person name="Yin X."/>
            <person name="Woodcroft B.J."/>
            <person name="Tyson G.W."/>
            <person name="Hugenholtz P."/>
            <person name="Polz M.F."/>
            <person name="Zhang T."/>
        </authorList>
    </citation>
    <scope>NUCLEOTIDE SEQUENCE</scope>
    <source>
        <strain evidence="1">HKST-UBA13</strain>
    </source>
</reference>
<evidence type="ECO:0000313" key="2">
    <source>
        <dbReference type="Proteomes" id="UP000775877"/>
    </source>
</evidence>
<accession>A0A955I9T7</accession>
<evidence type="ECO:0000313" key="1">
    <source>
        <dbReference type="EMBL" id="MCA9380669.1"/>
    </source>
</evidence>
<dbReference type="AlphaFoldDB" id="A0A955I9T7"/>
<sequence>MDYCWVVSDKKMKGSGLKKGDLVLVTGTKVAPISKIDPYLQRIFVITVLVKDGEIRLPKSDNHYRAYLVDPRNLEKVDEDTQKWAEENLKKQYGNIPHYQI</sequence>
<gene>
    <name evidence="1" type="ORF">KC678_00195</name>
</gene>
<name>A0A955I9T7_9BACT</name>
<organism evidence="1 2">
    <name type="scientific">Candidatus Dojkabacteria bacterium</name>
    <dbReference type="NCBI Taxonomy" id="2099670"/>
    <lineage>
        <taxon>Bacteria</taxon>
        <taxon>Candidatus Dojkabacteria</taxon>
    </lineage>
</organism>